<organism evidence="1 2">
    <name type="scientific">Edaphochlamys debaryana</name>
    <dbReference type="NCBI Taxonomy" id="47281"/>
    <lineage>
        <taxon>Eukaryota</taxon>
        <taxon>Viridiplantae</taxon>
        <taxon>Chlorophyta</taxon>
        <taxon>core chlorophytes</taxon>
        <taxon>Chlorophyceae</taxon>
        <taxon>CS clade</taxon>
        <taxon>Chlamydomonadales</taxon>
        <taxon>Chlamydomonadales incertae sedis</taxon>
        <taxon>Edaphochlamys</taxon>
    </lineage>
</organism>
<name>A0A835YIY4_9CHLO</name>
<gene>
    <name evidence="1" type="ORF">HYH03_003765</name>
</gene>
<dbReference type="AlphaFoldDB" id="A0A835YIY4"/>
<sequence length="186" mass="20074">MLAGIATVLGGVAAPLPSQAGILEGTVSWWKDRKKENSFKLIAPLKVAQQRLEAAAGKLKEEASPVEVLQLVRSSSLNCYVYEALPGDSFETRTSLFTQSNNFGSDPCTFRIIIKNAVAFAPPADKDRGADLLNSLILSYQKLDSELEAAADGGAEARDRAQQQLASTLQIAYAMEGFVREMFSAM</sequence>
<comment type="caution">
    <text evidence="1">The sequence shown here is derived from an EMBL/GenBank/DDBJ whole genome shotgun (WGS) entry which is preliminary data.</text>
</comment>
<accession>A0A835YIY4</accession>
<dbReference type="EMBL" id="JAEHOE010000010">
    <property type="protein sequence ID" value="KAG2498514.1"/>
    <property type="molecule type" value="Genomic_DNA"/>
</dbReference>
<protein>
    <submittedName>
        <fullName evidence="1">Uncharacterized protein</fullName>
    </submittedName>
</protein>
<evidence type="ECO:0000313" key="2">
    <source>
        <dbReference type="Proteomes" id="UP000612055"/>
    </source>
</evidence>
<evidence type="ECO:0000313" key="1">
    <source>
        <dbReference type="EMBL" id="KAG2498514.1"/>
    </source>
</evidence>
<proteinExistence type="predicted"/>
<dbReference type="OrthoDB" id="1895912at2759"/>
<reference evidence="1" key="1">
    <citation type="journal article" date="2020" name="bioRxiv">
        <title>Comparative genomics of Chlamydomonas.</title>
        <authorList>
            <person name="Craig R.J."/>
            <person name="Hasan A.R."/>
            <person name="Ness R.W."/>
            <person name="Keightley P.D."/>
        </authorList>
    </citation>
    <scope>NUCLEOTIDE SEQUENCE</scope>
    <source>
        <strain evidence="1">CCAP 11/70</strain>
    </source>
</reference>
<dbReference type="Proteomes" id="UP000612055">
    <property type="component" value="Unassembled WGS sequence"/>
</dbReference>
<keyword evidence="2" id="KW-1185">Reference proteome</keyword>